<feature type="non-terminal residue" evidence="1">
    <location>
        <position position="170"/>
    </location>
</feature>
<evidence type="ECO:0000313" key="1">
    <source>
        <dbReference type="EMBL" id="GFD03793.1"/>
    </source>
</evidence>
<gene>
    <name evidence="1" type="ORF">Tci_875762</name>
</gene>
<name>A0A699T2Y6_TANCI</name>
<protein>
    <submittedName>
        <fullName evidence="1">Uncharacterized protein</fullName>
    </submittedName>
</protein>
<reference evidence="1" key="1">
    <citation type="journal article" date="2019" name="Sci. Rep.">
        <title>Draft genome of Tanacetum cinerariifolium, the natural source of mosquito coil.</title>
        <authorList>
            <person name="Yamashiro T."/>
            <person name="Shiraishi A."/>
            <person name="Satake H."/>
            <person name="Nakayama K."/>
        </authorList>
    </citation>
    <scope>NUCLEOTIDE SEQUENCE</scope>
</reference>
<dbReference type="AlphaFoldDB" id="A0A699T2Y6"/>
<dbReference type="EMBL" id="BKCJ011207305">
    <property type="protein sequence ID" value="GFD03793.1"/>
    <property type="molecule type" value="Genomic_DNA"/>
</dbReference>
<accession>A0A699T2Y6</accession>
<feature type="non-terminal residue" evidence="1">
    <location>
        <position position="1"/>
    </location>
</feature>
<sequence length="170" mass="18843">APVENPAHAAHSRGYRLAHLKLPARCFGHRAHRLDTQDARKLHARRVALAGKQLRAVQAEGPHPNEYLVGSRHRAGHLPVVQHLGRTRLVKTTWLGGRAAFANLAQKFGRDADVRRYLGVGQALHKLVLDNDPKVEVELGVVPVEAEQVRLFNLEYHRGLDGLDVELAGL</sequence>
<comment type="caution">
    <text evidence="1">The sequence shown here is derived from an EMBL/GenBank/DDBJ whole genome shotgun (WGS) entry which is preliminary data.</text>
</comment>
<organism evidence="1">
    <name type="scientific">Tanacetum cinerariifolium</name>
    <name type="common">Dalmatian daisy</name>
    <name type="synonym">Chrysanthemum cinerariifolium</name>
    <dbReference type="NCBI Taxonomy" id="118510"/>
    <lineage>
        <taxon>Eukaryota</taxon>
        <taxon>Viridiplantae</taxon>
        <taxon>Streptophyta</taxon>
        <taxon>Embryophyta</taxon>
        <taxon>Tracheophyta</taxon>
        <taxon>Spermatophyta</taxon>
        <taxon>Magnoliopsida</taxon>
        <taxon>eudicotyledons</taxon>
        <taxon>Gunneridae</taxon>
        <taxon>Pentapetalae</taxon>
        <taxon>asterids</taxon>
        <taxon>campanulids</taxon>
        <taxon>Asterales</taxon>
        <taxon>Asteraceae</taxon>
        <taxon>Asteroideae</taxon>
        <taxon>Anthemideae</taxon>
        <taxon>Anthemidinae</taxon>
        <taxon>Tanacetum</taxon>
    </lineage>
</organism>
<proteinExistence type="predicted"/>